<feature type="domain" description="Tyrosine specific protein phosphatases" evidence="3">
    <location>
        <begin position="286"/>
        <end position="368"/>
    </location>
</feature>
<reference evidence="4" key="1">
    <citation type="journal article" date="2014" name="Genome Announc.">
        <title>Genome sequence of the yeast Cyberlindnera fabianii (Hansenula fabianii).</title>
        <authorList>
            <person name="Freel K.C."/>
            <person name="Sarilar V."/>
            <person name="Neuveglise C."/>
            <person name="Devillers H."/>
            <person name="Friedrich A."/>
            <person name="Schacherer J."/>
        </authorList>
    </citation>
    <scope>NUCLEOTIDE SEQUENCE</scope>
    <source>
        <strain evidence="4">YJS4271</strain>
    </source>
</reference>
<organism evidence="4">
    <name type="scientific">Cyberlindnera fabianii</name>
    <name type="common">Yeast</name>
    <name type="synonym">Hansenula fabianii</name>
    <dbReference type="NCBI Taxonomy" id="36022"/>
    <lineage>
        <taxon>Eukaryota</taxon>
        <taxon>Fungi</taxon>
        <taxon>Dikarya</taxon>
        <taxon>Ascomycota</taxon>
        <taxon>Saccharomycotina</taxon>
        <taxon>Saccharomycetes</taxon>
        <taxon>Phaffomycetales</taxon>
        <taxon>Phaffomycetaceae</taxon>
        <taxon>Cyberlindnera</taxon>
    </lineage>
</organism>
<feature type="domain" description="Tyrosine-protein phosphatase" evidence="2">
    <location>
        <begin position="80"/>
        <end position="377"/>
    </location>
</feature>
<dbReference type="SMART" id="SM00194">
    <property type="entry name" value="PTPc"/>
    <property type="match status" value="1"/>
</dbReference>
<dbReference type="Gene3D" id="3.90.190.10">
    <property type="entry name" value="Protein tyrosine phosphatase superfamily"/>
    <property type="match status" value="1"/>
</dbReference>
<evidence type="ECO:0000256" key="1">
    <source>
        <dbReference type="ARBA" id="ARBA00009649"/>
    </source>
</evidence>
<evidence type="ECO:0000313" key="4">
    <source>
        <dbReference type="EMBL" id="CDR44167.1"/>
    </source>
</evidence>
<dbReference type="SUPFAM" id="SSF52799">
    <property type="entry name" value="(Phosphotyrosine protein) phosphatases II"/>
    <property type="match status" value="1"/>
</dbReference>
<sequence>MLMALFVRQGKNTPAGQLILFQNLIRQRSFNRCVALFQQLPQLHTHKLRPLHHSQTFSFSTSPSSSNTMPHFLQQSGRDITAKFHNIKLLEDQRVHDALVNKESSKWSMIVGQRASKINRNRYSNVFPFDNNRVKLALAPGSTKSDYINASHITVDLNDTPRQYIAAQGPEEQTVSHFWQMVLQQTAEGSEVAIAMVTPLAENGIDKCFKYWPDTLSQVVELSSEPDDFEHDLRIECLGCHELGDIEGTFYTMLKLDALDPETKEVVSTRNVHHIYYTKWVDMKRPSVWNSIHSLSDLLGNLNGSENPLIVHCSAGVGRSGTFITLDYLFHNEKLLLKPDGKHDLIEDIVSQLRKQRIMMVQSLDQFKFCYEALAAFFRDLTRNTPFPA</sequence>
<protein>
    <submittedName>
        <fullName evidence="4">CYFA0S14e00386g1_1</fullName>
    </submittedName>
</protein>
<dbReference type="VEuPathDB" id="FungiDB:BON22_4016"/>
<dbReference type="PROSITE" id="PS50056">
    <property type="entry name" value="TYR_PHOSPHATASE_2"/>
    <property type="match status" value="1"/>
</dbReference>
<comment type="similarity">
    <text evidence="1">Belongs to the protein-tyrosine phosphatase family. Non-receptor class subfamily.</text>
</comment>
<gene>
    <name evidence="4" type="ORF">CYFA0S_14e00386g</name>
</gene>
<accession>A0A061B2X9</accession>
<dbReference type="InterPro" id="IPR029021">
    <property type="entry name" value="Prot-tyrosine_phosphatase-like"/>
</dbReference>
<dbReference type="EMBL" id="LK052899">
    <property type="protein sequence ID" value="CDR44167.1"/>
    <property type="molecule type" value="Genomic_DNA"/>
</dbReference>
<evidence type="ECO:0000259" key="2">
    <source>
        <dbReference type="PROSITE" id="PS50055"/>
    </source>
</evidence>
<dbReference type="InterPro" id="IPR050348">
    <property type="entry name" value="Protein-Tyr_Phosphatase"/>
</dbReference>
<dbReference type="GO" id="GO:0004725">
    <property type="term" value="F:protein tyrosine phosphatase activity"/>
    <property type="evidence" value="ECO:0007669"/>
    <property type="project" value="InterPro"/>
</dbReference>
<dbReference type="PANTHER" id="PTHR19134:SF449">
    <property type="entry name" value="TYROSINE-PROTEIN PHOSPHATASE 1"/>
    <property type="match status" value="1"/>
</dbReference>
<evidence type="ECO:0000259" key="3">
    <source>
        <dbReference type="PROSITE" id="PS50056"/>
    </source>
</evidence>
<dbReference type="InterPro" id="IPR000242">
    <property type="entry name" value="PTP_cat"/>
</dbReference>
<dbReference type="PROSITE" id="PS00383">
    <property type="entry name" value="TYR_PHOSPHATASE_1"/>
    <property type="match status" value="1"/>
</dbReference>
<dbReference type="InterPro" id="IPR016130">
    <property type="entry name" value="Tyr_Pase_AS"/>
</dbReference>
<dbReference type="Pfam" id="PF00102">
    <property type="entry name" value="Y_phosphatase"/>
    <property type="match status" value="1"/>
</dbReference>
<dbReference type="InterPro" id="IPR003595">
    <property type="entry name" value="Tyr_Pase_cat"/>
</dbReference>
<name>A0A061B2X9_CYBFA</name>
<dbReference type="PRINTS" id="PR00700">
    <property type="entry name" value="PRTYPHPHTASE"/>
</dbReference>
<proteinExistence type="inferred from homology"/>
<dbReference type="SMART" id="SM00404">
    <property type="entry name" value="PTPc_motif"/>
    <property type="match status" value="1"/>
</dbReference>
<dbReference type="AlphaFoldDB" id="A0A061B2X9"/>
<dbReference type="PhylomeDB" id="A0A061B2X9"/>
<dbReference type="OrthoDB" id="10253954at2759"/>
<dbReference type="InterPro" id="IPR000387">
    <property type="entry name" value="Tyr_Pase_dom"/>
</dbReference>
<dbReference type="CDD" id="cd18533">
    <property type="entry name" value="PTP_fungal"/>
    <property type="match status" value="1"/>
</dbReference>
<dbReference type="PROSITE" id="PS50055">
    <property type="entry name" value="TYR_PHOSPHATASE_PTP"/>
    <property type="match status" value="1"/>
</dbReference>
<dbReference type="PANTHER" id="PTHR19134">
    <property type="entry name" value="RECEPTOR-TYPE TYROSINE-PROTEIN PHOSPHATASE"/>
    <property type="match status" value="1"/>
</dbReference>